<dbReference type="InterPro" id="IPR000700">
    <property type="entry name" value="PAS-assoc_C"/>
</dbReference>
<dbReference type="PROSITE" id="PS50113">
    <property type="entry name" value="PAC"/>
    <property type="match status" value="1"/>
</dbReference>
<sequence>MYSAAAICRSTHLPIPQEGRIITSDDVFGHLPDIRCINGGIDAAPAPPLDGAGQCAGLPGVLSEAGGRLPLHPKTRRSRAARYFGLPDKEISSGAVVMRWPAIYNKGSKIREEAHPVAKHLDKFTQPFRDSPIPFALAEILTNGSGEMVDLVCRFLNPAAAALLGLSPEEVQGRRLSQLGSERALEQLAPMQAVAFSGSSASFPYVTAGGQTLTVTCYQVMYGTVACLLDPRSGAGAQSGALPELLPGADLELNREGLRCLACSRQLCQLTQWSRRALLDRGGRAFSALVAPADWPALLQKLLDAAREKRGVDHDFRLLRRDGGAVWVNLRAEILSTRQGATVFRGVFLDIDRLRREGQDLQAALSRRETALRDAETLLDRMPVGLCLLRRRPDGGVELLRANQVLSRLLGLSPAALARRLAEDPGSGLPTGEREELLAAAVRSRECGLPLRRACRVCLGGGRELCLSLHMSWVEQPDGSWLAYIACADISQEAAAQAEHQIRSRMYDLLLEHTSLLTLDYDPARDLAQIQRHSTSGRRTSRTVSGYLKSLLTASYLHPEDRRRLAGAVRRAITHPGTVSCTYRADYEDTGWRRYQVSWMSLFDEAGNVYRLLGKAEDVTGRRAAAEHFRQLAARHRRQARACLASARLDLTAGQTLDAKAASRHLLRTLFDRTAGACLQQMASALPEAEERARFQALFSPDALSDAFAEGVFQFSMDHWISTGKGGPSWVRIEAEMAENPDTLHLEVFFQLWDRSFRRLQSTLLDTLTRQDYELVLTADARSGACRAYGPSAGRLPENATCRSLAAWYFQQLPPSHQRTALRKALSLEAVLSQLEAVPSVELVLPAPEGAPYHLRCSPLEGMPGVLLVTCRRLPAGTPSPAP</sequence>
<feature type="domain" description="PAC" evidence="2">
    <location>
        <begin position="312"/>
        <end position="363"/>
    </location>
</feature>
<proteinExistence type="predicted"/>
<keyword evidence="4" id="KW-1185">Reference proteome</keyword>
<dbReference type="EMBL" id="CP034413">
    <property type="protein sequence ID" value="QCI59483.2"/>
    <property type="molecule type" value="Genomic_DNA"/>
</dbReference>
<gene>
    <name evidence="3" type="ORF">EIO64_09880</name>
</gene>
<dbReference type="SUPFAM" id="SSF55785">
    <property type="entry name" value="PYP-like sensor domain (PAS domain)"/>
    <property type="match status" value="4"/>
</dbReference>
<dbReference type="PANTHER" id="PTHR44757">
    <property type="entry name" value="DIGUANYLATE CYCLASE DGCP"/>
    <property type="match status" value="1"/>
</dbReference>
<dbReference type="InterPro" id="IPR000014">
    <property type="entry name" value="PAS"/>
</dbReference>
<dbReference type="Gene3D" id="3.30.450.20">
    <property type="entry name" value="PAS domain"/>
    <property type="match status" value="3"/>
</dbReference>
<dbReference type="InterPro" id="IPR035965">
    <property type="entry name" value="PAS-like_dom_sf"/>
</dbReference>
<feature type="domain" description="PAS" evidence="1">
    <location>
        <begin position="155"/>
        <end position="174"/>
    </location>
</feature>
<dbReference type="Pfam" id="PF13426">
    <property type="entry name" value="PAS_9"/>
    <property type="match status" value="1"/>
</dbReference>
<name>A0A856I075_9FIRM</name>
<dbReference type="RefSeq" id="WP_158629764.1">
    <property type="nucleotide sequence ID" value="NZ_CP034413.3"/>
</dbReference>
<dbReference type="InterPro" id="IPR013655">
    <property type="entry name" value="PAS_fold_3"/>
</dbReference>
<evidence type="ECO:0000313" key="3">
    <source>
        <dbReference type="EMBL" id="QCI59483.2"/>
    </source>
</evidence>
<reference evidence="4" key="1">
    <citation type="submission" date="2018-12" db="EMBL/GenBank/DDBJ databases">
        <title>Dusodibacter welbiota gen. nov., sp. nov., isolated from human faeces and emended description of the Oscillibacter genus.</title>
        <authorList>
            <person name="Le Roy T."/>
            <person name="Van der Smissen P."/>
            <person name="Delzenne N."/>
            <person name="Muccioli G."/>
            <person name="Collet J.F."/>
            <person name="Cani P.D."/>
        </authorList>
    </citation>
    <scope>NUCLEOTIDE SEQUENCE [LARGE SCALE GENOMIC DNA]</scope>
    <source>
        <strain evidence="4">J115</strain>
    </source>
</reference>
<evidence type="ECO:0000259" key="2">
    <source>
        <dbReference type="PROSITE" id="PS50113"/>
    </source>
</evidence>
<dbReference type="AlphaFoldDB" id="A0A856I075"/>
<dbReference type="PROSITE" id="PS50112">
    <property type="entry name" value="PAS"/>
    <property type="match status" value="1"/>
</dbReference>
<evidence type="ECO:0000259" key="1">
    <source>
        <dbReference type="PROSITE" id="PS50112"/>
    </source>
</evidence>
<dbReference type="InterPro" id="IPR001610">
    <property type="entry name" value="PAC"/>
</dbReference>
<dbReference type="InterPro" id="IPR052155">
    <property type="entry name" value="Biofilm_reg_signaling"/>
</dbReference>
<accession>A0A856I075</accession>
<dbReference type="KEGG" id="obj:EIO64_09880"/>
<organism evidence="3 4">
    <name type="scientific">Dysosmobacter welbionis</name>
    <dbReference type="NCBI Taxonomy" id="2093857"/>
    <lineage>
        <taxon>Bacteria</taxon>
        <taxon>Bacillati</taxon>
        <taxon>Bacillota</taxon>
        <taxon>Clostridia</taxon>
        <taxon>Eubacteriales</taxon>
        <taxon>Oscillospiraceae</taxon>
        <taxon>Dysosmobacter</taxon>
    </lineage>
</organism>
<dbReference type="NCBIfam" id="TIGR00229">
    <property type="entry name" value="sensory_box"/>
    <property type="match status" value="1"/>
</dbReference>
<dbReference type="SMART" id="SM00086">
    <property type="entry name" value="PAC"/>
    <property type="match status" value="2"/>
</dbReference>
<evidence type="ECO:0000313" key="4">
    <source>
        <dbReference type="Proteomes" id="UP000298642"/>
    </source>
</evidence>
<dbReference type="Proteomes" id="UP000298642">
    <property type="component" value="Chromosome"/>
</dbReference>
<protein>
    <submittedName>
        <fullName evidence="3">PAS domain-containing protein</fullName>
    </submittedName>
</protein>
<dbReference type="CDD" id="cd00130">
    <property type="entry name" value="PAS"/>
    <property type="match status" value="3"/>
</dbReference>
<dbReference type="SMART" id="SM00091">
    <property type="entry name" value="PAS"/>
    <property type="match status" value="3"/>
</dbReference>
<dbReference type="PANTHER" id="PTHR44757:SF2">
    <property type="entry name" value="BIOFILM ARCHITECTURE MAINTENANCE PROTEIN MBAA"/>
    <property type="match status" value="1"/>
</dbReference>
<dbReference type="Pfam" id="PF08447">
    <property type="entry name" value="PAS_3"/>
    <property type="match status" value="1"/>
</dbReference>